<dbReference type="GO" id="GO:0003964">
    <property type="term" value="F:RNA-directed DNA polymerase activity"/>
    <property type="evidence" value="ECO:0007669"/>
    <property type="project" value="UniProtKB-KW"/>
</dbReference>
<comment type="subcellular location">
    <subcellularLocation>
        <location evidence="1">Mitochondrion</location>
    </subcellularLocation>
</comment>
<protein>
    <submittedName>
        <fullName evidence="11">Reverse transcriptase</fullName>
    </submittedName>
</protein>
<keyword evidence="12" id="KW-1185">Reference proteome</keyword>
<dbReference type="SUPFAM" id="SSF56219">
    <property type="entry name" value="DNase I-like"/>
    <property type="match status" value="1"/>
</dbReference>
<comment type="caution">
    <text evidence="11">The sequence shown here is derived from an EMBL/GenBank/DDBJ whole genome shotgun (WGS) entry which is preliminary data.</text>
</comment>
<feature type="transmembrane region" description="Helical" evidence="9">
    <location>
        <begin position="2526"/>
        <end position="2548"/>
    </location>
</feature>
<gene>
    <name evidence="11" type="ORF">O9K51_10989</name>
</gene>
<feature type="domain" description="Reverse transcriptase" evidence="10">
    <location>
        <begin position="1022"/>
        <end position="1296"/>
    </location>
</feature>
<evidence type="ECO:0000256" key="1">
    <source>
        <dbReference type="ARBA" id="ARBA00004173"/>
    </source>
</evidence>
<accession>A0AB34FCW2</accession>
<evidence type="ECO:0000313" key="11">
    <source>
        <dbReference type="EMBL" id="KAJ6436506.1"/>
    </source>
</evidence>
<evidence type="ECO:0000256" key="9">
    <source>
        <dbReference type="SAM" id="Phobius"/>
    </source>
</evidence>
<sequence>MSGVKVPAFVALAGRYRFVDVSGQSAGAEKPPGFLRGFEERHEECLDRKIVRVVTTRADVDGRLAGLAGNFAFDGFVVVGFVALEISEPARTIGYHVGVPFLADFNGFRAEIVSPFGLALDEEVRRTCWRFGHIVQVRKMSVAANAGTVVGLRGSLTPTRRRVVKRKIDDSGNESGRSSRYATRTTAKSTLAKEGVCATDSRNGGSDGGDGGATLQHVSELLGDCRAEFAGLKQMIRGQGDVIRTQQETIRDLKAASEEQQTLIRDLKLALEDTKQHMGLELKRVTDKLEAITARPSVTPPRSFAEVAGPHRPWQPATVTPSKAATAPFAASLYCTIDTSRVEEANRDHVQVGAIRHAIEGEMRATDGQATWRCAAVVRDARAAERIKVICRNDDELKQVKEAAQKTAVVGARVMRDQLYPVKVDNANRSMVLDAEGNVLPGAVEALGAENKVSIAKVSWLSNRQSGKSYGSMVIYVTKESDARRLIDGHYFDLAGESAITNVFERRAGPVQCYNCQAIGHKSFQCKNSQLCGRSMSKTLSILQLNVRKREPVQQSLMNDDALKDFGVLAVSEPYARLVDGRVVTSPMWHNNWTKMIPTKRHDALWPIRSMLWVRSDIEAEQLPIPSADLTAAVLRLPERDVLVVSVYVQGKSVQMLDSATKLLHDLLQSFRDDTGRRTDVVLAGDFNRHDLLWTGDDVSARRQGEAEPIIDLMNEHGLRSLLPRGTRTWQGQDQESTIDLILVTSELADELITCVPHSTDHGSDHRAIHTTFDVTLPERITTPRLMFKNAPWNSIRARVEEGLRELSWTVDVQAQTDQFMRVVLEAIDHFTPRAEPTPYAKRWWTRDLTQLRQSYAFWRNQARSQRRTTHACPDLERRAKEAAKEYHDAIRRQRKSHWEDFLAEDVNIWKAAKYLKPGGDAMSDKVPPLRKGDGTVTRNRAEAAEQLLETFFPPLPARIEAEGVRPQRRAVAMPDLTLEEVEVKVMGAKPWKAAGTDGLPAMVWRQLWPVVRHRVHVLFRASLRDGVVPHQWRTAKIIPLKKPEKGDYTEAKAWRPISLLSTLGKILEAVVAERISYVVEAYGLLPANHFGARKRRSAEQALLLLQEQIYKAWRARKVLSLISFDVKGAYNGVCKERLLQRMRARGIPEQVVKWVDAFCSARTATIVVNGHTSERRDLPQAGLPQGSPLSPVLFLFFNADLVQRRIKAAGGSIAFIDDYSAWVTGRTAEANRAGIQSIIDEAIDWEKRSGATFEVDKTTIVHFTRGAAGKSDEPFWIKGKEVKPETSAKILGLIMDDGLRYQKHMARAAEKGLTAAMCLKRLKLLSPRVARQLFNATVAPAMDYASNVWMHARRAKETGWLNKAQRIGAQAITGAFQSVATAVAEAEAGIRAVGERHKQAATRLCIDLRTLPQTHPLAALRNKASKRYLSPMQSLAAMVAKVSTERMEVINEYALRPWTDRIPLLGEDDPEGPKTPHDVQNILIATAASQRNDAVGMGGVVCDTTLGGVGHTLATFSVTIGPGSEQNPYTAELEAVATALRSIPPSLVPQDVTIARGCTVRLMWIPAGEEFAPRQLAKAAAKRATERGCEAEMPWYQTRTTTLRLALAQERALEQLPESVGKYSKRIDKALPGKHTRAIYDSLKREESDVLAQLRTGMVRLNSYLRRIGATDSDLVRKTRKRKATANTWAHAREPQDAEPARCPRKNEKIYYCMHCRDPTYSTTVSTTFRRHLLKVHGIELIAPDHPIKKQRDNLIQDAFAKAGEVNAAKQSARQEETLRAAVNRKAALEALMQLVTVRNLSYNCSSWPELHALICAVNYTAEDLVSLSHGSIQKLVSNSYCVHKDILRRKLQSSPSKLHLSADVWSAPNHKAFLGICVKFVDTDARETLQALLALSELPGIDGPGSHGAAEQWKLIQHVLEDYNIWNKIGFYTGDNHGSNDKLCRLLSEHLRRKGINWEAKKQRIRCHGHVINLAVQAFLFMDSKEAAQAALEQIEGDDEVAFGSDFAERVRAQKACGWRRPLPLGKVHNIAVHMRENDYRWNRFRKRAGRSLGLDNDTRWNSWFILLDVTLDLQEHVEWYLRKYYEDVQDDYLNPNEWRVLQETRAFLQPFWKITLLTEGRYATLDRTLFTMDVLHKHYTQTFQRLSDNHCLRSCIAASWAVFDKYYQLTDESPAYGAAMILHPTRKLVSWNYDSHAIYLANIAKRAKDDWGITFHGTQEGCFFSVSTMSTVVGYLKNELASRGLSTFITGVDETSYDLAASTWQAFDDNTKNTIKRINVHGYQGGGDATLFSQRDPDRWRRTHGGLRVEGDFTSPNDTALKAYPDTTPANEPAGDIDDVLTYILLSIAISGSDFKSDCSKWWSKAVRLAITLRLNREDDQCSATVVPCADPVCSCHRRPIDESILGVERQEERRRVFWLLYSLDRHLSLSFNTVLSIPDSYCEVYDLVWENLDTIAQTEMPAPYSTHILHVLHVLLYGKWDAIAMLEDDDDWITSERFPQCTSHAIAASQSLSTILAIDPELAFMSYLFGIYLLQGSFIFLLFADRLPQLGPNESVQQACENIIRAHEVCVVTLSTEFQV</sequence>
<keyword evidence="5" id="KW-0496">Mitochondrion</keyword>
<dbReference type="PROSITE" id="PS50878">
    <property type="entry name" value="RT_POL"/>
    <property type="match status" value="1"/>
</dbReference>
<dbReference type="Pfam" id="PF14529">
    <property type="entry name" value="Exo_endo_phos_2"/>
    <property type="match status" value="1"/>
</dbReference>
<dbReference type="InterPro" id="IPR007219">
    <property type="entry name" value="XnlR_reg_dom"/>
</dbReference>
<dbReference type="InterPro" id="IPR005135">
    <property type="entry name" value="Endo/exonuclease/phosphatase"/>
</dbReference>
<reference evidence="11" key="1">
    <citation type="submission" date="2023-01" db="EMBL/GenBank/DDBJ databases">
        <title>The growth and conidiation of Purpureocillium lavendulum are regulated by nitrogen source and histone H3K14 acetylation.</title>
        <authorList>
            <person name="Tang P."/>
            <person name="Han J."/>
            <person name="Zhang C."/>
            <person name="Tang P."/>
            <person name="Qi F."/>
            <person name="Zhang K."/>
            <person name="Liang L."/>
        </authorList>
    </citation>
    <scope>NUCLEOTIDE SEQUENCE</scope>
    <source>
        <strain evidence="11">YMF1.00683</strain>
    </source>
</reference>
<keyword evidence="11" id="KW-0695">RNA-directed DNA polymerase</keyword>
<keyword evidence="4" id="KW-0238">DNA-binding</keyword>
<dbReference type="Pfam" id="PF04082">
    <property type="entry name" value="Fungal_trans"/>
    <property type="match status" value="1"/>
</dbReference>
<dbReference type="InterPro" id="IPR043502">
    <property type="entry name" value="DNA/RNA_pol_sf"/>
</dbReference>
<keyword evidence="7" id="KW-0539">Nucleus</keyword>
<dbReference type="PANTHER" id="PTHR47663">
    <property type="entry name" value="XYLANOLYTIC TRANSCRIPTIONAL ACTIVATOR XLNR-RELATED"/>
    <property type="match status" value="1"/>
</dbReference>
<evidence type="ECO:0000256" key="2">
    <source>
        <dbReference type="ARBA" id="ARBA00022833"/>
    </source>
</evidence>
<feature type="region of interest" description="Disordered" evidence="8">
    <location>
        <begin position="166"/>
        <end position="212"/>
    </location>
</feature>
<keyword evidence="9" id="KW-0472">Membrane</keyword>
<dbReference type="Pfam" id="PF00078">
    <property type="entry name" value="RVT_1"/>
    <property type="match status" value="1"/>
</dbReference>
<dbReference type="InterPro" id="IPR051439">
    <property type="entry name" value="XlnR/Xlr1"/>
</dbReference>
<evidence type="ECO:0000256" key="3">
    <source>
        <dbReference type="ARBA" id="ARBA00023015"/>
    </source>
</evidence>
<dbReference type="CDD" id="cd01650">
    <property type="entry name" value="RT_nLTR_like"/>
    <property type="match status" value="1"/>
</dbReference>
<dbReference type="GO" id="GO:0005739">
    <property type="term" value="C:mitochondrion"/>
    <property type="evidence" value="ECO:0007669"/>
    <property type="project" value="UniProtKB-SubCell"/>
</dbReference>
<dbReference type="CDD" id="cd12148">
    <property type="entry name" value="fungal_TF_MHR"/>
    <property type="match status" value="1"/>
</dbReference>
<evidence type="ECO:0000259" key="10">
    <source>
        <dbReference type="PROSITE" id="PS50878"/>
    </source>
</evidence>
<feature type="region of interest" description="Disordered" evidence="8">
    <location>
        <begin position="300"/>
        <end position="321"/>
    </location>
</feature>
<dbReference type="GO" id="GO:0006351">
    <property type="term" value="P:DNA-templated transcription"/>
    <property type="evidence" value="ECO:0007669"/>
    <property type="project" value="InterPro"/>
</dbReference>
<proteinExistence type="predicted"/>
<dbReference type="SMART" id="SM00906">
    <property type="entry name" value="Fungal_trans"/>
    <property type="match status" value="1"/>
</dbReference>
<keyword evidence="11" id="KW-0548">Nucleotidyltransferase</keyword>
<organism evidence="11 12">
    <name type="scientific">Purpureocillium lavendulum</name>
    <dbReference type="NCBI Taxonomy" id="1247861"/>
    <lineage>
        <taxon>Eukaryota</taxon>
        <taxon>Fungi</taxon>
        <taxon>Dikarya</taxon>
        <taxon>Ascomycota</taxon>
        <taxon>Pezizomycotina</taxon>
        <taxon>Sordariomycetes</taxon>
        <taxon>Hypocreomycetidae</taxon>
        <taxon>Hypocreales</taxon>
        <taxon>Ophiocordycipitaceae</taxon>
        <taxon>Purpureocillium</taxon>
    </lineage>
</organism>
<evidence type="ECO:0000256" key="5">
    <source>
        <dbReference type="ARBA" id="ARBA00023128"/>
    </source>
</evidence>
<keyword evidence="9" id="KW-1133">Transmembrane helix</keyword>
<dbReference type="InterPro" id="IPR000477">
    <property type="entry name" value="RT_dom"/>
</dbReference>
<dbReference type="Gene3D" id="3.60.10.10">
    <property type="entry name" value="Endonuclease/exonuclease/phosphatase"/>
    <property type="match status" value="1"/>
</dbReference>
<dbReference type="EMBL" id="JAQHRD010000021">
    <property type="protein sequence ID" value="KAJ6436506.1"/>
    <property type="molecule type" value="Genomic_DNA"/>
</dbReference>
<name>A0AB34FCW2_9HYPO</name>
<dbReference type="GO" id="GO:0008270">
    <property type="term" value="F:zinc ion binding"/>
    <property type="evidence" value="ECO:0007669"/>
    <property type="project" value="InterPro"/>
</dbReference>
<evidence type="ECO:0000256" key="6">
    <source>
        <dbReference type="ARBA" id="ARBA00023163"/>
    </source>
</evidence>
<dbReference type="SUPFAM" id="SSF53098">
    <property type="entry name" value="Ribonuclease H-like"/>
    <property type="match status" value="1"/>
</dbReference>
<keyword evidence="3" id="KW-0805">Transcription regulation</keyword>
<dbReference type="Gene3D" id="3.20.20.80">
    <property type="entry name" value="Glycosidases"/>
    <property type="match status" value="1"/>
</dbReference>
<evidence type="ECO:0000256" key="8">
    <source>
        <dbReference type="SAM" id="MobiDB-lite"/>
    </source>
</evidence>
<evidence type="ECO:0000256" key="7">
    <source>
        <dbReference type="ARBA" id="ARBA00023242"/>
    </source>
</evidence>
<evidence type="ECO:0000313" key="12">
    <source>
        <dbReference type="Proteomes" id="UP001163105"/>
    </source>
</evidence>
<keyword evidence="11" id="KW-0808">Transferase</keyword>
<dbReference type="Proteomes" id="UP001163105">
    <property type="component" value="Unassembled WGS sequence"/>
</dbReference>
<keyword evidence="2" id="KW-0862">Zinc</keyword>
<dbReference type="PANTHER" id="PTHR47663:SF1">
    <property type="entry name" value="XYLANOLYTIC TRANSCRIPTIONAL ACTIVATOR XLNR-RELATED"/>
    <property type="match status" value="1"/>
</dbReference>
<keyword evidence="6" id="KW-0804">Transcription</keyword>
<dbReference type="SUPFAM" id="SSF56672">
    <property type="entry name" value="DNA/RNA polymerases"/>
    <property type="match status" value="1"/>
</dbReference>
<feature type="compositionally biased region" description="Polar residues" evidence="8">
    <location>
        <begin position="173"/>
        <end position="189"/>
    </location>
</feature>
<dbReference type="InterPro" id="IPR012337">
    <property type="entry name" value="RNaseH-like_sf"/>
</dbReference>
<evidence type="ECO:0000256" key="4">
    <source>
        <dbReference type="ARBA" id="ARBA00023125"/>
    </source>
</evidence>
<dbReference type="GO" id="GO:0003677">
    <property type="term" value="F:DNA binding"/>
    <property type="evidence" value="ECO:0007669"/>
    <property type="project" value="UniProtKB-KW"/>
</dbReference>
<keyword evidence="9" id="KW-0812">Transmembrane</keyword>
<dbReference type="InterPro" id="IPR036691">
    <property type="entry name" value="Endo/exonu/phosph_ase_sf"/>
</dbReference>